<dbReference type="Proteomes" id="UP000027073">
    <property type="component" value="Unassembled WGS sequence"/>
</dbReference>
<evidence type="ECO:0000256" key="3">
    <source>
        <dbReference type="SAM" id="SignalP"/>
    </source>
</evidence>
<comment type="similarity">
    <text evidence="1">Belongs to the NPR3 family.</text>
</comment>
<dbReference type="GO" id="GO:0038202">
    <property type="term" value="P:TORC1 signaling"/>
    <property type="evidence" value="ECO:0007669"/>
    <property type="project" value="TreeGrafter"/>
</dbReference>
<dbReference type="GO" id="GO:0034198">
    <property type="term" value="P:cellular response to amino acid starvation"/>
    <property type="evidence" value="ECO:0007669"/>
    <property type="project" value="TreeGrafter"/>
</dbReference>
<dbReference type="HOGENOM" id="CLU_021922_0_0_1"/>
<dbReference type="GO" id="GO:0051321">
    <property type="term" value="P:meiotic cell cycle"/>
    <property type="evidence" value="ECO:0007669"/>
    <property type="project" value="UniProtKB-UniRule"/>
</dbReference>
<feature type="region of interest" description="Disordered" evidence="2">
    <location>
        <begin position="91"/>
        <end position="112"/>
    </location>
</feature>
<evidence type="ECO:0000313" key="5">
    <source>
        <dbReference type="Proteomes" id="UP000027073"/>
    </source>
</evidence>
<dbReference type="Pfam" id="PF03666">
    <property type="entry name" value="NPR3"/>
    <property type="match status" value="1"/>
</dbReference>
<feature type="compositionally biased region" description="Basic and acidic residues" evidence="2">
    <location>
        <begin position="182"/>
        <end position="191"/>
    </location>
</feature>
<sequence>MAETLLGLLLVTSSAKGSSLVFRWPPSPSSTPRYKRARPGCSSYPKHLDNPYRASHYSDAPGGPPEEIIVDDNESDYQWKRPSAMRDRSMSFTHAASHSASGGASPSEEDSFHLEEAAAKDDYDRLLGYSSEFLAGLLCPQRSLCHQKFELFVDDLAFIGHPVCAEKDGGWRFRLEKGRMHSRGRESRNDRSPASSADSESPGTQSAWLHTFHLVLVLDLPDPSSSAAGNVDKYFDIIYEQIAFTTAAVLFQEQVMSNFVEAECDHLGSIKDACVAKDTFQGEPLSAYVAKALEASSIAPAMKTIYEAIKSSTIAYITIHYLPLELQLPPYLDSLLHSEEDDEMEYWAPSDGEDSPSWGVELKYGWRLPILAPWKSILLLDGPADADPYANLRGPHLSAGDRTLAEGLLKFLELASVILSLADLAALLDWDLEAQVYPTVRWLVLHRRAKVIDTVHAGLKTIFTLPPKFDEPLSTLSAEFSKDFASTSVPPLPQILAIISSSASKQSENHFFATVVRDKAQIPLYHNVVLWMLKRDLLHTLHLRIRVVATRELKARVKADWARHLESKRLRKGRRSRNQSFVQDVDNQYPSSELQQGISWLSLSPKSARRYSRRKASNESRQSKLSELIIPEAFEEDLDIHDRDDDVDPELDEEDEEDDEDEVAADENGSEQQHPWSSMINDPGTATPLERRWLAAMSEGKDPRIARRFEHCTLKHNFDRSSRSLIDFTGYRIAMLYMAYVSYKREGYYFRGIEDKERICGETKYRDNNMLQWRILDS</sequence>
<reference evidence="5" key="1">
    <citation type="journal article" date="2014" name="Proc. Natl. Acad. Sci. U.S.A.">
        <title>Extensive sampling of basidiomycete genomes demonstrates inadequacy of the white-rot/brown-rot paradigm for wood decay fungi.</title>
        <authorList>
            <person name="Riley R."/>
            <person name="Salamov A.A."/>
            <person name="Brown D.W."/>
            <person name="Nagy L.G."/>
            <person name="Floudas D."/>
            <person name="Held B.W."/>
            <person name="Levasseur A."/>
            <person name="Lombard V."/>
            <person name="Morin E."/>
            <person name="Otillar R."/>
            <person name="Lindquist E.A."/>
            <person name="Sun H."/>
            <person name="LaButti K.M."/>
            <person name="Schmutz J."/>
            <person name="Jabbour D."/>
            <person name="Luo H."/>
            <person name="Baker S.E."/>
            <person name="Pisabarro A.G."/>
            <person name="Walton J.D."/>
            <person name="Blanchette R.A."/>
            <person name="Henrissat B."/>
            <person name="Martin F."/>
            <person name="Cullen D."/>
            <person name="Hibbett D.S."/>
            <person name="Grigoriev I.V."/>
        </authorList>
    </citation>
    <scope>NUCLEOTIDE SEQUENCE [LARGE SCALE GENOMIC DNA]</scope>
    <source>
        <strain evidence="5">PC15</strain>
    </source>
</reference>
<proteinExistence type="inferred from homology"/>
<dbReference type="GO" id="GO:1904262">
    <property type="term" value="P:negative regulation of TORC1 signaling"/>
    <property type="evidence" value="ECO:0007669"/>
    <property type="project" value="TreeGrafter"/>
</dbReference>
<dbReference type="AlphaFoldDB" id="A0A067N9V4"/>
<feature type="region of interest" description="Disordered" evidence="2">
    <location>
        <begin position="25"/>
        <end position="75"/>
    </location>
</feature>
<dbReference type="EMBL" id="KL198011">
    <property type="protein sequence ID" value="KDQ24634.1"/>
    <property type="molecule type" value="Genomic_DNA"/>
</dbReference>
<dbReference type="GO" id="GO:1990130">
    <property type="term" value="C:GATOR1 complex"/>
    <property type="evidence" value="ECO:0007669"/>
    <property type="project" value="TreeGrafter"/>
</dbReference>
<gene>
    <name evidence="4" type="ORF">PLEOSDRAFT_176930</name>
</gene>
<organism evidence="4 5">
    <name type="scientific">Pleurotus ostreatus (strain PC15)</name>
    <name type="common">Oyster mushroom</name>
    <dbReference type="NCBI Taxonomy" id="1137138"/>
    <lineage>
        <taxon>Eukaryota</taxon>
        <taxon>Fungi</taxon>
        <taxon>Dikarya</taxon>
        <taxon>Basidiomycota</taxon>
        <taxon>Agaricomycotina</taxon>
        <taxon>Agaricomycetes</taxon>
        <taxon>Agaricomycetidae</taxon>
        <taxon>Agaricales</taxon>
        <taxon>Pleurotineae</taxon>
        <taxon>Pleurotaceae</taxon>
        <taxon>Pleurotus</taxon>
    </lineage>
</organism>
<dbReference type="FunCoup" id="A0A067N9V4">
    <property type="interactions" value="108"/>
</dbReference>
<dbReference type="InterPro" id="IPR005365">
    <property type="entry name" value="Npr3"/>
</dbReference>
<keyword evidence="1 3" id="KW-0732">Signal</keyword>
<dbReference type="GO" id="GO:0005774">
    <property type="term" value="C:vacuolar membrane"/>
    <property type="evidence" value="ECO:0007669"/>
    <property type="project" value="UniProtKB-SubCell"/>
</dbReference>
<name>A0A067N9V4_PLEO1</name>
<comment type="function">
    <text evidence="1">Mediates inactivation of the TORC1 complex in response to amino acid starvation. Required for meiotic nuclear division.</text>
</comment>
<feature type="compositionally biased region" description="Acidic residues" evidence="2">
    <location>
        <begin position="639"/>
        <end position="669"/>
    </location>
</feature>
<evidence type="ECO:0000256" key="1">
    <source>
        <dbReference type="RuleBase" id="RU368069"/>
    </source>
</evidence>
<dbReference type="PANTHER" id="PTHR13153:SF5">
    <property type="entry name" value="GATOR COMPLEX PROTEIN NPRL3"/>
    <property type="match status" value="1"/>
</dbReference>
<evidence type="ECO:0000256" key="2">
    <source>
        <dbReference type="SAM" id="MobiDB-lite"/>
    </source>
</evidence>
<dbReference type="OrthoDB" id="18648at2759"/>
<comment type="subcellular location">
    <subcellularLocation>
        <location evidence="1">Vacuole membrane</location>
        <topology evidence="1">Peripheral membrane protein</topology>
    </subcellularLocation>
</comment>
<feature type="chain" id="PRO_5001641944" description="Nitrogen permease regulator 3" evidence="3">
    <location>
        <begin position="18"/>
        <end position="778"/>
    </location>
</feature>
<keyword evidence="1" id="KW-0469">Meiosis</keyword>
<feature type="signal peptide" evidence="3">
    <location>
        <begin position="1"/>
        <end position="17"/>
    </location>
</feature>
<accession>A0A067N9V4</accession>
<evidence type="ECO:0000313" key="4">
    <source>
        <dbReference type="EMBL" id="KDQ24634.1"/>
    </source>
</evidence>
<dbReference type="STRING" id="1137138.A0A067N9V4"/>
<dbReference type="InParanoid" id="A0A067N9V4"/>
<feature type="compositionally biased region" description="Low complexity" evidence="2">
    <location>
        <begin position="94"/>
        <end position="105"/>
    </location>
</feature>
<feature type="region of interest" description="Disordered" evidence="2">
    <location>
        <begin position="182"/>
        <end position="204"/>
    </location>
</feature>
<feature type="compositionally biased region" description="Polar residues" evidence="2">
    <location>
        <begin position="670"/>
        <end position="680"/>
    </location>
</feature>
<protein>
    <recommendedName>
        <fullName evidence="1">Nitrogen permease regulator 3</fullName>
    </recommendedName>
    <alternativeName>
        <fullName evidence="1">Required for meiotic nuclear division protein 11</fullName>
    </alternativeName>
</protein>
<feature type="compositionally biased region" description="Polar residues" evidence="2">
    <location>
        <begin position="192"/>
        <end position="204"/>
    </location>
</feature>
<dbReference type="GO" id="GO:0010508">
    <property type="term" value="P:positive regulation of autophagy"/>
    <property type="evidence" value="ECO:0007669"/>
    <property type="project" value="TreeGrafter"/>
</dbReference>
<feature type="region of interest" description="Disordered" evidence="2">
    <location>
        <begin position="639"/>
        <end position="683"/>
    </location>
</feature>
<dbReference type="PANTHER" id="PTHR13153">
    <property type="entry name" value="CGTHBA PROTEIN -14 GENE PROTEIN"/>
    <property type="match status" value="1"/>
</dbReference>